<keyword evidence="2" id="KW-0472">Membrane</keyword>
<evidence type="ECO:0000256" key="2">
    <source>
        <dbReference type="SAM" id="Phobius"/>
    </source>
</evidence>
<keyword evidence="3" id="KW-0614">Plasmid</keyword>
<keyword evidence="2" id="KW-1133">Transmembrane helix</keyword>
<protein>
    <submittedName>
        <fullName evidence="3">Uncharacterized protein</fullName>
    </submittedName>
</protein>
<dbReference type="RefSeq" id="WP_001030448.1">
    <property type="nucleotide sequence ID" value="NC_025173.1"/>
</dbReference>
<reference evidence="3" key="1">
    <citation type="submission" date="2014-03" db="EMBL/GenBank/DDBJ databases">
        <authorList>
            <person name="Huang T.-W."/>
            <person name="Lai J.-F."/>
            <person name="Liao T.-L."/>
            <person name="Lin A.-C."/>
            <person name="Chen Y.-T."/>
            <person name="Tsai S.-F."/>
            <person name="Lauderdale T.-L."/>
        </authorList>
    </citation>
    <scope>NUCLEOTIDE SEQUENCE</scope>
    <source>
        <strain evidence="3">MS32</strain>
        <plasmid evidence="3">pMS32-1</plasmid>
    </source>
</reference>
<feature type="coiled-coil region" evidence="1">
    <location>
        <begin position="200"/>
        <end position="266"/>
    </location>
</feature>
<keyword evidence="2" id="KW-0812">Transmembrane</keyword>
<dbReference type="EMBL" id="KJ616405">
    <property type="protein sequence ID" value="AIF77159.1"/>
    <property type="molecule type" value="Genomic_DNA"/>
</dbReference>
<feature type="transmembrane region" description="Helical" evidence="2">
    <location>
        <begin position="344"/>
        <end position="366"/>
    </location>
</feature>
<keyword evidence="1" id="KW-0175">Coiled coil</keyword>
<accession>A0A075M9A2</accession>
<accession>K9C9M0</accession>
<organism evidence="3">
    <name type="scientific">Acinetobacter pittii</name>
    <name type="common">Acinetobacter genomosp. 3</name>
    <dbReference type="NCBI Taxonomy" id="48296"/>
    <lineage>
        <taxon>Bacteria</taxon>
        <taxon>Pseudomonadati</taxon>
        <taxon>Pseudomonadota</taxon>
        <taxon>Gammaproteobacteria</taxon>
        <taxon>Moraxellales</taxon>
        <taxon>Moraxellaceae</taxon>
        <taxon>Acinetobacter</taxon>
        <taxon>Acinetobacter calcoaceticus/baumannii complex</taxon>
    </lineage>
</organism>
<geneLocation type="plasmid" evidence="3">
    <name>pMS32-1</name>
</geneLocation>
<feature type="transmembrane region" description="Helical" evidence="2">
    <location>
        <begin position="317"/>
        <end position="338"/>
    </location>
</feature>
<proteinExistence type="predicted"/>
<evidence type="ECO:0000313" key="3">
    <source>
        <dbReference type="EMBL" id="AIF77159.1"/>
    </source>
</evidence>
<dbReference type="AlphaFoldDB" id="A0A075M9A2"/>
<sequence>MNKAQIDQVKIHIEAYYALGLSNILAQQHSHISDLSNVQIGEYTAQEFLSASNKVFNQFKEEIDTVFAKALPYSYQFQNEYGGADLNQDLAGYLQNINNRNFPAAVLHLNRLIHYQAINGFWEKSKRKYFRSSELSVQQDKERIELVSTHLEATSQRLETLLKVLETSKDDLDSFTSVKRSELSEIEALVTASRNHSSEITNLQSQAAVLIEKINSLLQASEEKKADSDQLLIETRAQLQTLKTTFENIEQNILEQKNDFETLKQDFKSKLTFVESKHAYFEQRNQYLDDLIGREVGASLFETFKQRKTELTDSIKFWKWSIPTIALVSAFWIVYLFWGVDPASISWQLLLINSIKTLPVLGLFFFTTSQYTKERNFQEEYAFKSAVALTVNSYAEQLKETANQDKLIMDSVQTIYMPPSKQKVEQQKEGVSSIQNLKEMIGQVKEIKDIVGDSKP</sequence>
<name>A0A075M9A2_ACIPI</name>
<evidence type="ECO:0000256" key="1">
    <source>
        <dbReference type="SAM" id="Coils"/>
    </source>
</evidence>